<gene>
    <name evidence="2" type="ORF">AAFF_G00006500</name>
</gene>
<evidence type="ECO:0000313" key="2">
    <source>
        <dbReference type="EMBL" id="KAJ8419151.1"/>
    </source>
</evidence>
<organism evidence="2 3">
    <name type="scientific">Aldrovandia affinis</name>
    <dbReference type="NCBI Taxonomy" id="143900"/>
    <lineage>
        <taxon>Eukaryota</taxon>
        <taxon>Metazoa</taxon>
        <taxon>Chordata</taxon>
        <taxon>Craniata</taxon>
        <taxon>Vertebrata</taxon>
        <taxon>Euteleostomi</taxon>
        <taxon>Actinopterygii</taxon>
        <taxon>Neopterygii</taxon>
        <taxon>Teleostei</taxon>
        <taxon>Notacanthiformes</taxon>
        <taxon>Halosauridae</taxon>
        <taxon>Aldrovandia</taxon>
    </lineage>
</organism>
<evidence type="ECO:0000256" key="1">
    <source>
        <dbReference type="SAM" id="MobiDB-lite"/>
    </source>
</evidence>
<sequence>MSTAHTLVGTRGCVSAPRPDEELAPAEGHSETAEKTESGPTSGKEDVQAFTVGTAILGWCGIQAQAALTPEGVSGQPAQGAECGREADEGRQ</sequence>
<protein>
    <submittedName>
        <fullName evidence="2">Uncharacterized protein</fullName>
    </submittedName>
</protein>
<accession>A0AAD7TG34</accession>
<feature type="region of interest" description="Disordered" evidence="1">
    <location>
        <begin position="70"/>
        <end position="92"/>
    </location>
</feature>
<proteinExistence type="predicted"/>
<name>A0AAD7TG34_9TELE</name>
<feature type="compositionally biased region" description="Basic and acidic residues" evidence="1">
    <location>
        <begin position="28"/>
        <end position="46"/>
    </location>
</feature>
<feature type="region of interest" description="Disordered" evidence="1">
    <location>
        <begin position="1"/>
        <end position="46"/>
    </location>
</feature>
<feature type="compositionally biased region" description="Basic and acidic residues" evidence="1">
    <location>
        <begin position="83"/>
        <end position="92"/>
    </location>
</feature>
<dbReference type="EMBL" id="JAINUG010000001">
    <property type="protein sequence ID" value="KAJ8419151.1"/>
    <property type="molecule type" value="Genomic_DNA"/>
</dbReference>
<dbReference type="Proteomes" id="UP001221898">
    <property type="component" value="Unassembled WGS sequence"/>
</dbReference>
<dbReference type="AlphaFoldDB" id="A0AAD7TG34"/>
<comment type="caution">
    <text evidence="2">The sequence shown here is derived from an EMBL/GenBank/DDBJ whole genome shotgun (WGS) entry which is preliminary data.</text>
</comment>
<evidence type="ECO:0000313" key="3">
    <source>
        <dbReference type="Proteomes" id="UP001221898"/>
    </source>
</evidence>
<keyword evidence="3" id="KW-1185">Reference proteome</keyword>
<reference evidence="2" key="1">
    <citation type="journal article" date="2023" name="Science">
        <title>Genome structures resolve the early diversification of teleost fishes.</title>
        <authorList>
            <person name="Parey E."/>
            <person name="Louis A."/>
            <person name="Montfort J."/>
            <person name="Bouchez O."/>
            <person name="Roques C."/>
            <person name="Iampietro C."/>
            <person name="Lluch J."/>
            <person name="Castinel A."/>
            <person name="Donnadieu C."/>
            <person name="Desvignes T."/>
            <person name="Floi Bucao C."/>
            <person name="Jouanno E."/>
            <person name="Wen M."/>
            <person name="Mejri S."/>
            <person name="Dirks R."/>
            <person name="Jansen H."/>
            <person name="Henkel C."/>
            <person name="Chen W.J."/>
            <person name="Zahm M."/>
            <person name="Cabau C."/>
            <person name="Klopp C."/>
            <person name="Thompson A.W."/>
            <person name="Robinson-Rechavi M."/>
            <person name="Braasch I."/>
            <person name="Lecointre G."/>
            <person name="Bobe J."/>
            <person name="Postlethwait J.H."/>
            <person name="Berthelot C."/>
            <person name="Roest Crollius H."/>
            <person name="Guiguen Y."/>
        </authorList>
    </citation>
    <scope>NUCLEOTIDE SEQUENCE</scope>
    <source>
        <strain evidence="2">NC1722</strain>
    </source>
</reference>